<keyword evidence="2" id="KW-0812">Transmembrane</keyword>
<gene>
    <name evidence="3" type="ORF">IRI77_19260</name>
</gene>
<evidence type="ECO:0000256" key="1">
    <source>
        <dbReference type="SAM" id="MobiDB-lite"/>
    </source>
</evidence>
<feature type="compositionally biased region" description="Polar residues" evidence="1">
    <location>
        <begin position="13"/>
        <end position="22"/>
    </location>
</feature>
<dbReference type="KEGG" id="pfer:IRI77_19260"/>
<dbReference type="EMBL" id="CP063849">
    <property type="protein sequence ID" value="QOY84995.1"/>
    <property type="molecule type" value="Genomic_DNA"/>
</dbReference>
<dbReference type="RefSeq" id="WP_194446665.1">
    <property type="nucleotide sequence ID" value="NZ_CP063849.1"/>
</dbReference>
<dbReference type="PANTHER" id="PTHR37314">
    <property type="entry name" value="SLR0142 PROTEIN"/>
    <property type="match status" value="1"/>
</dbReference>
<dbReference type="Pfam" id="PF06912">
    <property type="entry name" value="DUF1275"/>
    <property type="match status" value="1"/>
</dbReference>
<organism evidence="3 4">
    <name type="scientific">Paludibaculum fermentans</name>
    <dbReference type="NCBI Taxonomy" id="1473598"/>
    <lineage>
        <taxon>Bacteria</taxon>
        <taxon>Pseudomonadati</taxon>
        <taxon>Acidobacteriota</taxon>
        <taxon>Terriglobia</taxon>
        <taxon>Bryobacterales</taxon>
        <taxon>Bryobacteraceae</taxon>
        <taxon>Paludibaculum</taxon>
    </lineage>
</organism>
<feature type="transmembrane region" description="Helical" evidence="2">
    <location>
        <begin position="199"/>
        <end position="219"/>
    </location>
</feature>
<evidence type="ECO:0000313" key="3">
    <source>
        <dbReference type="EMBL" id="QOY84995.1"/>
    </source>
</evidence>
<keyword evidence="2" id="KW-0472">Membrane</keyword>
<protein>
    <submittedName>
        <fullName evidence="3">DUF1275 domain-containing protein</fullName>
    </submittedName>
</protein>
<dbReference type="InterPro" id="IPR010699">
    <property type="entry name" value="DUF1275"/>
</dbReference>
<sequence length="255" mass="26418">MGQSAAAPGIQPDQPTGSQLGSASGVWSNAAHNSLFVALLLAASGGFLDAFTYFGHGHVFANAMTGNVVLLGINAAAGETRQALSHLWPILAFLLGVAVAKALRVPRVSRFVQDPSLPALSLEILFLCAAGWLPGSFPSQPLVLAISFLAALQSSTFPRVEKWAYNSTMTTGNLRQFGEAAFAALVNRPDPENGRKAKLLAAVCLAFSAGAVAGASATSALHNRALVVCALLLFCAWLPLVIADRRQRGPGAAGN</sequence>
<dbReference type="PANTHER" id="PTHR37314:SF4">
    <property type="entry name" value="UPF0700 TRANSMEMBRANE PROTEIN YOAK"/>
    <property type="match status" value="1"/>
</dbReference>
<feature type="region of interest" description="Disordered" evidence="1">
    <location>
        <begin position="1"/>
        <end position="22"/>
    </location>
</feature>
<dbReference type="AlphaFoldDB" id="A0A7S7NJY3"/>
<accession>A0A7S7NJY3</accession>
<evidence type="ECO:0000256" key="2">
    <source>
        <dbReference type="SAM" id="Phobius"/>
    </source>
</evidence>
<feature type="transmembrane region" description="Helical" evidence="2">
    <location>
        <begin position="35"/>
        <end position="54"/>
    </location>
</feature>
<keyword evidence="2" id="KW-1133">Transmembrane helix</keyword>
<name>A0A7S7NJY3_PALFE</name>
<evidence type="ECO:0000313" key="4">
    <source>
        <dbReference type="Proteomes" id="UP000593892"/>
    </source>
</evidence>
<keyword evidence="4" id="KW-1185">Reference proteome</keyword>
<dbReference type="Proteomes" id="UP000593892">
    <property type="component" value="Chromosome"/>
</dbReference>
<feature type="transmembrane region" description="Helical" evidence="2">
    <location>
        <begin position="225"/>
        <end position="243"/>
    </location>
</feature>
<proteinExistence type="predicted"/>
<reference evidence="3 4" key="1">
    <citation type="submission" date="2020-10" db="EMBL/GenBank/DDBJ databases">
        <title>Complete genome sequence of Paludibaculum fermentans P105T, a facultatively anaerobic acidobacterium capable of dissimilatory Fe(III) reduction.</title>
        <authorList>
            <person name="Dedysh S.N."/>
            <person name="Beletsky A.V."/>
            <person name="Kulichevskaya I.S."/>
            <person name="Mardanov A.V."/>
            <person name="Ravin N.V."/>
        </authorList>
    </citation>
    <scope>NUCLEOTIDE SEQUENCE [LARGE SCALE GENOMIC DNA]</scope>
    <source>
        <strain evidence="3 4">P105</strain>
    </source>
</reference>